<dbReference type="GO" id="GO:0006508">
    <property type="term" value="P:proteolysis"/>
    <property type="evidence" value="ECO:0007669"/>
    <property type="project" value="InterPro"/>
</dbReference>
<dbReference type="InterPro" id="IPR001995">
    <property type="entry name" value="Peptidase_A2_cat"/>
</dbReference>
<dbReference type="EMBL" id="CADCVS010000486">
    <property type="protein sequence ID" value="CAA9529986.1"/>
    <property type="molecule type" value="Genomic_DNA"/>
</dbReference>
<reference evidence="3" key="1">
    <citation type="submission" date="2020-02" db="EMBL/GenBank/DDBJ databases">
        <authorList>
            <person name="Meier V. D."/>
        </authorList>
    </citation>
    <scope>NUCLEOTIDE SEQUENCE</scope>
    <source>
        <strain evidence="3">AVDCRST_MAG30</strain>
    </source>
</reference>
<feature type="domain" description="Peptidase A2" evidence="2">
    <location>
        <begin position="89"/>
        <end position="172"/>
    </location>
</feature>
<dbReference type="Gene3D" id="2.40.70.10">
    <property type="entry name" value="Acid Proteases"/>
    <property type="match status" value="1"/>
</dbReference>
<organism evidence="3">
    <name type="scientific">uncultured Solirubrobacteraceae bacterium</name>
    <dbReference type="NCBI Taxonomy" id="1162706"/>
    <lineage>
        <taxon>Bacteria</taxon>
        <taxon>Bacillati</taxon>
        <taxon>Actinomycetota</taxon>
        <taxon>Thermoleophilia</taxon>
        <taxon>Solirubrobacterales</taxon>
        <taxon>Solirubrobacteraceae</taxon>
        <taxon>environmental samples</taxon>
    </lineage>
</organism>
<dbReference type="SUPFAM" id="SSF50630">
    <property type="entry name" value="Acid proteases"/>
    <property type="match status" value="1"/>
</dbReference>
<dbReference type="InterPro" id="IPR021109">
    <property type="entry name" value="Peptidase_aspartic_dom_sf"/>
</dbReference>
<evidence type="ECO:0000256" key="1">
    <source>
        <dbReference type="ARBA" id="ARBA00022801"/>
    </source>
</evidence>
<proteinExistence type="predicted"/>
<name>A0A6J4TQY9_9ACTN</name>
<protein>
    <recommendedName>
        <fullName evidence="2">Peptidase A2 domain-containing protein</fullName>
    </recommendedName>
</protein>
<dbReference type="Pfam" id="PF13650">
    <property type="entry name" value="Asp_protease_2"/>
    <property type="match status" value="1"/>
</dbReference>
<sequence>MHRRVPLSLSLLVVVAVAVAAFALGRQEESPDTASKPLVGAVNAKGDKVKLRTEKPAKGQSRIKLTVVTGEDRNTLALVPVFINGKGPLAFAVDTGASQTVIDEAAARKIGLKPGKTIGTMQGVTGSSKAREIEISSWKADRVALKRQKIASLRGMAGKKGDGPEGLLGSDVLSRYGKVAVDYDADVLILDPKLK</sequence>
<dbReference type="PROSITE" id="PS50175">
    <property type="entry name" value="ASP_PROT_RETROV"/>
    <property type="match status" value="1"/>
</dbReference>
<accession>A0A6J4TQY9</accession>
<dbReference type="CDD" id="cd05483">
    <property type="entry name" value="retropepsin_like_bacteria"/>
    <property type="match status" value="1"/>
</dbReference>
<evidence type="ECO:0000313" key="3">
    <source>
        <dbReference type="EMBL" id="CAA9529986.1"/>
    </source>
</evidence>
<dbReference type="AlphaFoldDB" id="A0A6J4TQY9"/>
<keyword evidence="1" id="KW-0378">Hydrolase</keyword>
<dbReference type="GO" id="GO:0004190">
    <property type="term" value="F:aspartic-type endopeptidase activity"/>
    <property type="evidence" value="ECO:0007669"/>
    <property type="project" value="InterPro"/>
</dbReference>
<gene>
    <name evidence="3" type="ORF">AVDCRST_MAG30-3685</name>
</gene>
<evidence type="ECO:0000259" key="2">
    <source>
        <dbReference type="PROSITE" id="PS50175"/>
    </source>
</evidence>
<dbReference type="InterPro" id="IPR034122">
    <property type="entry name" value="Retropepsin-like_bacterial"/>
</dbReference>